<dbReference type="Gene3D" id="3.30.200.20">
    <property type="entry name" value="Phosphorylase Kinase, domain 1"/>
    <property type="match status" value="1"/>
</dbReference>
<dbReference type="PANTHER" id="PTHR48007">
    <property type="entry name" value="LEUCINE-RICH REPEAT RECEPTOR-LIKE PROTEIN KINASE PXC1"/>
    <property type="match status" value="1"/>
</dbReference>
<dbReference type="SUPFAM" id="SSF52058">
    <property type="entry name" value="L domain-like"/>
    <property type="match status" value="1"/>
</dbReference>
<dbReference type="SUPFAM" id="SSF56112">
    <property type="entry name" value="Protein kinase-like (PK-like)"/>
    <property type="match status" value="1"/>
</dbReference>
<feature type="chain" id="PRO_5042828841" description="Protein kinase domain-containing protein" evidence="6">
    <location>
        <begin position="21"/>
        <end position="688"/>
    </location>
</feature>
<dbReference type="PANTHER" id="PTHR48007:SF65">
    <property type="entry name" value="OS01G0577600 PROTEIN"/>
    <property type="match status" value="1"/>
</dbReference>
<comment type="subcellular location">
    <subcellularLocation>
        <location evidence="1">Membrane</location>
    </subcellularLocation>
</comment>
<reference evidence="8 9" key="1">
    <citation type="submission" date="2024-04" db="EMBL/GenBank/DDBJ databases">
        <title>The reference genome of an endangered Asteraceae, Deinandra increscens subsp. villosa, native to the Central Coast of California.</title>
        <authorList>
            <person name="Guilliams M."/>
            <person name="Hasenstab-Lehman K."/>
            <person name="Meyer R."/>
            <person name="Mcevoy S."/>
        </authorList>
    </citation>
    <scope>NUCLEOTIDE SEQUENCE [LARGE SCALE GENOMIC DNA]</scope>
    <source>
        <tissue evidence="8">Leaf</tissue>
    </source>
</reference>
<proteinExistence type="predicted"/>
<dbReference type="CDD" id="cd14066">
    <property type="entry name" value="STKc_IRAK"/>
    <property type="match status" value="1"/>
</dbReference>
<evidence type="ECO:0000256" key="6">
    <source>
        <dbReference type="SAM" id="SignalP"/>
    </source>
</evidence>
<dbReference type="AlphaFoldDB" id="A0AAP0CQZ0"/>
<dbReference type="Pfam" id="PF07714">
    <property type="entry name" value="PK_Tyr_Ser-Thr"/>
    <property type="match status" value="1"/>
</dbReference>
<dbReference type="InterPro" id="IPR055414">
    <property type="entry name" value="LRR_R13L4/SHOC2-like"/>
</dbReference>
<feature type="signal peptide" evidence="6">
    <location>
        <begin position="1"/>
        <end position="20"/>
    </location>
</feature>
<keyword evidence="9" id="KW-1185">Reference proteome</keyword>
<dbReference type="InterPro" id="IPR011009">
    <property type="entry name" value="Kinase-like_dom_sf"/>
</dbReference>
<name>A0AAP0CQZ0_9ASTR</name>
<evidence type="ECO:0000256" key="5">
    <source>
        <dbReference type="SAM" id="Phobius"/>
    </source>
</evidence>
<dbReference type="InterPro" id="IPR000719">
    <property type="entry name" value="Prot_kinase_dom"/>
</dbReference>
<keyword evidence="5" id="KW-1133">Transmembrane helix</keyword>
<dbReference type="InterPro" id="IPR001245">
    <property type="entry name" value="Ser-Thr/Tyr_kinase_cat_dom"/>
</dbReference>
<dbReference type="Proteomes" id="UP001408789">
    <property type="component" value="Unassembled WGS sequence"/>
</dbReference>
<evidence type="ECO:0000256" key="3">
    <source>
        <dbReference type="ARBA" id="ARBA00022729"/>
    </source>
</evidence>
<accession>A0AAP0CQZ0</accession>
<evidence type="ECO:0000256" key="1">
    <source>
        <dbReference type="ARBA" id="ARBA00004370"/>
    </source>
</evidence>
<evidence type="ECO:0000256" key="2">
    <source>
        <dbReference type="ARBA" id="ARBA00022614"/>
    </source>
</evidence>
<dbReference type="InterPro" id="IPR046959">
    <property type="entry name" value="PRK1-6/SRF4-like"/>
</dbReference>
<dbReference type="GO" id="GO:0016020">
    <property type="term" value="C:membrane"/>
    <property type="evidence" value="ECO:0007669"/>
    <property type="project" value="UniProtKB-SubCell"/>
</dbReference>
<dbReference type="FunFam" id="3.80.10.10:FF:000379">
    <property type="entry name" value="Protein NSP-INTERACTING KINASE 2"/>
    <property type="match status" value="1"/>
</dbReference>
<keyword evidence="3 6" id="KW-0732">Signal</keyword>
<dbReference type="InterPro" id="IPR032675">
    <property type="entry name" value="LRR_dom_sf"/>
</dbReference>
<gene>
    <name evidence="8" type="ORF">SSX86_021570</name>
</gene>
<evidence type="ECO:0000313" key="9">
    <source>
        <dbReference type="Proteomes" id="UP001408789"/>
    </source>
</evidence>
<dbReference type="Pfam" id="PF08263">
    <property type="entry name" value="LRRNT_2"/>
    <property type="match status" value="1"/>
</dbReference>
<dbReference type="Gene3D" id="3.80.10.10">
    <property type="entry name" value="Ribonuclease Inhibitor"/>
    <property type="match status" value="2"/>
</dbReference>
<evidence type="ECO:0000259" key="7">
    <source>
        <dbReference type="PROSITE" id="PS50011"/>
    </source>
</evidence>
<dbReference type="CDD" id="cd12087">
    <property type="entry name" value="TM_EGFR-like"/>
    <property type="match status" value="1"/>
</dbReference>
<keyword evidence="5" id="KW-0812">Transmembrane</keyword>
<dbReference type="SMART" id="SM00220">
    <property type="entry name" value="S_TKc"/>
    <property type="match status" value="1"/>
</dbReference>
<dbReference type="GO" id="GO:0004674">
    <property type="term" value="F:protein serine/threonine kinase activity"/>
    <property type="evidence" value="ECO:0007669"/>
    <property type="project" value="UniProtKB-EC"/>
</dbReference>
<organism evidence="8 9">
    <name type="scientific">Deinandra increscens subsp. villosa</name>
    <dbReference type="NCBI Taxonomy" id="3103831"/>
    <lineage>
        <taxon>Eukaryota</taxon>
        <taxon>Viridiplantae</taxon>
        <taxon>Streptophyta</taxon>
        <taxon>Embryophyta</taxon>
        <taxon>Tracheophyta</taxon>
        <taxon>Spermatophyta</taxon>
        <taxon>Magnoliopsida</taxon>
        <taxon>eudicotyledons</taxon>
        <taxon>Gunneridae</taxon>
        <taxon>Pentapetalae</taxon>
        <taxon>asterids</taxon>
        <taxon>campanulids</taxon>
        <taxon>Asterales</taxon>
        <taxon>Asteraceae</taxon>
        <taxon>Asteroideae</taxon>
        <taxon>Heliantheae alliance</taxon>
        <taxon>Madieae</taxon>
        <taxon>Madiinae</taxon>
        <taxon>Deinandra</taxon>
    </lineage>
</organism>
<dbReference type="Pfam" id="PF23598">
    <property type="entry name" value="LRR_14"/>
    <property type="match status" value="1"/>
</dbReference>
<dbReference type="FunFam" id="1.10.510.10:FF:000513">
    <property type="entry name" value="Protein NSP-INTERACTING KINASE 2"/>
    <property type="match status" value="1"/>
</dbReference>
<dbReference type="EMBL" id="JBCNJP010000021">
    <property type="protein sequence ID" value="KAK9058953.1"/>
    <property type="molecule type" value="Genomic_DNA"/>
</dbReference>
<keyword evidence="2" id="KW-0433">Leucine-rich repeat</keyword>
<evidence type="ECO:0000313" key="8">
    <source>
        <dbReference type="EMBL" id="KAK9058953.1"/>
    </source>
</evidence>
<keyword evidence="4" id="KW-0677">Repeat</keyword>
<dbReference type="InterPro" id="IPR013210">
    <property type="entry name" value="LRR_N_plant-typ"/>
</dbReference>
<feature type="domain" description="Protein kinase" evidence="7">
    <location>
        <begin position="414"/>
        <end position="688"/>
    </location>
</feature>
<dbReference type="Gene3D" id="1.10.510.10">
    <property type="entry name" value="Transferase(Phosphotransferase) domain 1"/>
    <property type="match status" value="1"/>
</dbReference>
<dbReference type="GO" id="GO:0005524">
    <property type="term" value="F:ATP binding"/>
    <property type="evidence" value="ECO:0007669"/>
    <property type="project" value="InterPro"/>
</dbReference>
<dbReference type="FunFam" id="3.80.10.10:FF:000485">
    <property type="entry name" value="Protein NSP-INTERACTING KINASE 2"/>
    <property type="match status" value="1"/>
</dbReference>
<sequence>MKILLSLLSTLLLALNPSLQQTLAKNQESSSELPILIKIKSSLDPQGKTLTSWSPNATTYCGGSFEGVACDELGQVMNISLQGKGLFGQIPPEIGLLKSLSGLYLHFNGLHGEIPKQIAELTQLTDLYLNVNNLSGQIPPDFQKMENLQVLQLCYNQLSGSLPTQLGSLKKLNVLALQYNQLTGAIPATLGDLDTLQRLDLSYNRLFGSIPMKIADAPLLQVLDVRNNTLSGNVPLVLKKLDDGFQFANNTDLCGSGFADLKVCNSSFDPENPNKPEPFGPQLKGVTPKAIPQSAYVTGDRSKSKSKNAGVAAIVGAGLTIILLTAGVFTFIWYRRRKQRIGTAFESSDSRISTDQFQGKEIVNRRSASPLISLEYSNGWDPMSKSHTGSGFLQEILESYVFNVDDVESATRFFSDANLLGKSSFSATYRGILRDGSAVAIKRIAKTSCISDETDFLTGLKTLISLKHENLLQLRGFCCSKGRGECFLIYDYVAKGNLLQYLDVKGKTGNGNVLDWSTRFSIIKGVARGIEYLHEIKGKKPALVHQNISAEKVLIDQHYKPLLSGSGLHKLLADDIVFSTLKASAAMGYLAPEYTTTGRFTDKSDVFAFGILVLQIISGKTRIGSSIRQGAELCKFEDFVDANLDGKFPESEAVLLGKIALLCAHECPNSRPAIATVVQELSNVGSIP</sequence>
<evidence type="ECO:0000256" key="4">
    <source>
        <dbReference type="ARBA" id="ARBA00022737"/>
    </source>
</evidence>
<feature type="transmembrane region" description="Helical" evidence="5">
    <location>
        <begin position="311"/>
        <end position="334"/>
    </location>
</feature>
<protein>
    <recommendedName>
        <fullName evidence="7">Protein kinase domain-containing protein</fullName>
    </recommendedName>
</protein>
<comment type="caution">
    <text evidence="8">The sequence shown here is derived from an EMBL/GenBank/DDBJ whole genome shotgun (WGS) entry which is preliminary data.</text>
</comment>
<keyword evidence="5" id="KW-0472">Membrane</keyword>
<dbReference type="FunFam" id="3.30.200.20:FF:000371">
    <property type="entry name" value="Protein NSP-INTERACTING KINASE 2"/>
    <property type="match status" value="1"/>
</dbReference>
<dbReference type="PROSITE" id="PS50011">
    <property type="entry name" value="PROTEIN_KINASE_DOM"/>
    <property type="match status" value="1"/>
</dbReference>